<feature type="transmembrane region" description="Helical" evidence="1">
    <location>
        <begin position="61"/>
        <end position="80"/>
    </location>
</feature>
<dbReference type="OrthoDB" id="8163099at2"/>
<keyword evidence="3" id="KW-1185">Reference proteome</keyword>
<evidence type="ECO:0000256" key="1">
    <source>
        <dbReference type="SAM" id="Phobius"/>
    </source>
</evidence>
<sequence length="84" mass="8926">MFSLSLPGLIGAAVGLGLGLLNFGVVVTFVEKRLRALDRSANAAERAAFEQRITLMRRTMLVLDVVAFSGVGYLFGHTIAGGLM</sequence>
<keyword evidence="1" id="KW-1133">Transmembrane helix</keyword>
<feature type="transmembrane region" description="Helical" evidence="1">
    <location>
        <begin position="6"/>
        <end position="30"/>
    </location>
</feature>
<protein>
    <submittedName>
        <fullName evidence="2">Uncharacterized protein</fullName>
    </submittedName>
</protein>
<organism evidence="2 3">
    <name type="scientific">Blastochloris tepida</name>
    <dbReference type="NCBI Taxonomy" id="2233851"/>
    <lineage>
        <taxon>Bacteria</taxon>
        <taxon>Pseudomonadati</taxon>
        <taxon>Pseudomonadota</taxon>
        <taxon>Alphaproteobacteria</taxon>
        <taxon>Hyphomicrobiales</taxon>
        <taxon>Blastochloridaceae</taxon>
        <taxon>Blastochloris</taxon>
    </lineage>
</organism>
<dbReference type="RefSeq" id="WP_126398032.1">
    <property type="nucleotide sequence ID" value="NZ_AP018907.1"/>
</dbReference>
<dbReference type="AlphaFoldDB" id="A0A348FY51"/>
<accession>A0A348FY51</accession>
<proteinExistence type="predicted"/>
<evidence type="ECO:0000313" key="2">
    <source>
        <dbReference type="EMBL" id="BBF92234.1"/>
    </source>
</evidence>
<dbReference type="Proteomes" id="UP000266934">
    <property type="component" value="Chromosome"/>
</dbReference>
<keyword evidence="1" id="KW-0812">Transmembrane</keyword>
<reference evidence="2 3" key="1">
    <citation type="submission" date="2018-08" db="EMBL/GenBank/DDBJ databases">
        <title>Complete genome sequencing of Blastochloris tepida GI.</title>
        <authorList>
            <person name="Tsukatani Y."/>
            <person name="Mori H."/>
        </authorList>
    </citation>
    <scope>NUCLEOTIDE SEQUENCE [LARGE SCALE GENOMIC DNA]</scope>
    <source>
        <strain evidence="2 3">GI</strain>
    </source>
</reference>
<dbReference type="KEGG" id="blag:BLTE_09190"/>
<name>A0A348FY51_9HYPH</name>
<evidence type="ECO:0000313" key="3">
    <source>
        <dbReference type="Proteomes" id="UP000266934"/>
    </source>
</evidence>
<keyword evidence="1" id="KW-0472">Membrane</keyword>
<gene>
    <name evidence="2" type="ORF">BLTE_09190</name>
</gene>
<dbReference type="EMBL" id="AP018907">
    <property type="protein sequence ID" value="BBF92234.1"/>
    <property type="molecule type" value="Genomic_DNA"/>
</dbReference>